<keyword evidence="1" id="KW-0547">Nucleotide-binding</keyword>
<name>A0ABS3FNY5_9CYAN</name>
<protein>
    <submittedName>
        <fullName evidence="4">AAA family ATPase</fullName>
    </submittedName>
</protein>
<dbReference type="SUPFAM" id="SSF52540">
    <property type="entry name" value="P-loop containing nucleoside triphosphate hydrolases"/>
    <property type="match status" value="1"/>
</dbReference>
<gene>
    <name evidence="4" type="ORF">J0895_06130</name>
</gene>
<organism evidence="4 5">
    <name type="scientific">Phormidium pseudopriestleyi FRX01</name>
    <dbReference type="NCBI Taxonomy" id="1759528"/>
    <lineage>
        <taxon>Bacteria</taxon>
        <taxon>Bacillati</taxon>
        <taxon>Cyanobacteriota</taxon>
        <taxon>Cyanophyceae</taxon>
        <taxon>Oscillatoriophycideae</taxon>
        <taxon>Oscillatoriales</taxon>
        <taxon>Oscillatoriaceae</taxon>
        <taxon>Phormidium</taxon>
    </lineage>
</organism>
<evidence type="ECO:0000313" key="4">
    <source>
        <dbReference type="EMBL" id="MBO0348684.1"/>
    </source>
</evidence>
<dbReference type="Pfam" id="PF00004">
    <property type="entry name" value="AAA"/>
    <property type="match status" value="1"/>
</dbReference>
<sequence length="408" mass="46714">MAFGNFDNGNELRDRNSNQDRGLLGAGWRPLSREFDWSYFFHLASKDPGELAHKTLDVSSDIADALGRQNFTWWANILNVFSEYTRGDFNEFWDYITPAPAGPNYRTADMLAAETPVVQFVSRDSIPIDYVLKRLQEITIFKVLDLLGRPDLITQYYQDRHFYYPIERFSTWERIEIIGTVYAYWKKQDIWLQIDHLGRIQNIGRNQFQYTLIANDLRSLINKATYNLAVMLSGYQSRVGQVHSEFPIRTFPADIQSFTDRVQEAIFTQPQLAVLVHGAPGTGKTAWTQAVAKEILVPLGYVIFILDHDAVENFVPPSYLEKICIIINEADNLAQDRGSAAAQRSNKTEHILSLLDGTLYQSVLDTEGIKAQQKLVFLMTCNTTERLDPAVLRKGRIDLISEFTHPFV</sequence>
<dbReference type="RefSeq" id="WP_207087229.1">
    <property type="nucleotide sequence ID" value="NZ_JAFLQW010000166.1"/>
</dbReference>
<evidence type="ECO:0000259" key="3">
    <source>
        <dbReference type="Pfam" id="PF00004"/>
    </source>
</evidence>
<proteinExistence type="predicted"/>
<accession>A0ABS3FNY5</accession>
<dbReference type="PANTHER" id="PTHR23073">
    <property type="entry name" value="26S PROTEASOME REGULATORY SUBUNIT"/>
    <property type="match status" value="1"/>
</dbReference>
<dbReference type="InterPro" id="IPR050221">
    <property type="entry name" value="26S_Proteasome_ATPase"/>
</dbReference>
<dbReference type="InterPro" id="IPR027417">
    <property type="entry name" value="P-loop_NTPase"/>
</dbReference>
<dbReference type="Proteomes" id="UP000664844">
    <property type="component" value="Unassembled WGS sequence"/>
</dbReference>
<dbReference type="Gene3D" id="3.40.50.300">
    <property type="entry name" value="P-loop containing nucleotide triphosphate hydrolases"/>
    <property type="match status" value="1"/>
</dbReference>
<comment type="caution">
    <text evidence="4">The sequence shown here is derived from an EMBL/GenBank/DDBJ whole genome shotgun (WGS) entry which is preliminary data.</text>
</comment>
<keyword evidence="5" id="KW-1185">Reference proteome</keyword>
<keyword evidence="2" id="KW-0067">ATP-binding</keyword>
<evidence type="ECO:0000313" key="5">
    <source>
        <dbReference type="Proteomes" id="UP000664844"/>
    </source>
</evidence>
<feature type="domain" description="ATPase AAA-type core" evidence="3">
    <location>
        <begin position="274"/>
        <end position="403"/>
    </location>
</feature>
<dbReference type="EMBL" id="JAFLQW010000166">
    <property type="protein sequence ID" value="MBO0348684.1"/>
    <property type="molecule type" value="Genomic_DNA"/>
</dbReference>
<dbReference type="InterPro" id="IPR003959">
    <property type="entry name" value="ATPase_AAA_core"/>
</dbReference>
<evidence type="ECO:0000256" key="2">
    <source>
        <dbReference type="ARBA" id="ARBA00022840"/>
    </source>
</evidence>
<reference evidence="4 5" key="1">
    <citation type="submission" date="2021-03" db="EMBL/GenBank/DDBJ databases">
        <title>Metabolic Capacity of the Antarctic Cyanobacterium Phormidium pseudopriestleyi that Sustains Oxygenic Photosynthesis in the Presence of Hydrogen Sulfide.</title>
        <authorList>
            <person name="Lumian J.E."/>
            <person name="Jungblut A.D."/>
            <person name="Dillon M.L."/>
            <person name="Hawes I."/>
            <person name="Doran P.T."/>
            <person name="Mackey T.J."/>
            <person name="Dick G.J."/>
            <person name="Grettenberger C.L."/>
            <person name="Sumner D.Y."/>
        </authorList>
    </citation>
    <scope>NUCLEOTIDE SEQUENCE [LARGE SCALE GENOMIC DNA]</scope>
    <source>
        <strain evidence="4 5">FRX01</strain>
    </source>
</reference>
<evidence type="ECO:0000256" key="1">
    <source>
        <dbReference type="ARBA" id="ARBA00022741"/>
    </source>
</evidence>